<evidence type="ECO:0000256" key="12">
    <source>
        <dbReference type="HAMAP-Rule" id="MF_00530"/>
    </source>
</evidence>
<evidence type="ECO:0000256" key="2">
    <source>
        <dbReference type="ARBA" id="ARBA00004202"/>
    </source>
</evidence>
<keyword evidence="6 12" id="KW-1003">Cell membrane</keyword>
<dbReference type="Gene3D" id="1.20.5.440">
    <property type="entry name" value="ATP synthase delta/epsilon subunit, C-terminal domain"/>
    <property type="match status" value="1"/>
</dbReference>
<dbReference type="GO" id="GO:0005886">
    <property type="term" value="C:plasma membrane"/>
    <property type="evidence" value="ECO:0007669"/>
    <property type="project" value="UniProtKB-SubCell"/>
</dbReference>
<dbReference type="Pfam" id="PF02823">
    <property type="entry name" value="ATP-synt_DE_N"/>
    <property type="match status" value="1"/>
</dbReference>
<keyword evidence="18" id="KW-0378">Hydrolase</keyword>
<dbReference type="InterPro" id="IPR036771">
    <property type="entry name" value="ATPsynth_dsu/esu_N"/>
</dbReference>
<dbReference type="PANTHER" id="PTHR13822">
    <property type="entry name" value="ATP SYNTHASE DELTA/EPSILON CHAIN"/>
    <property type="match status" value="1"/>
</dbReference>
<dbReference type="GO" id="GO:0046933">
    <property type="term" value="F:proton-transporting ATP synthase activity, rotational mechanism"/>
    <property type="evidence" value="ECO:0007669"/>
    <property type="project" value="UniProtKB-UniRule"/>
</dbReference>
<comment type="function">
    <text evidence="1 12">Produces ATP from ADP in the presence of a proton gradient across the membrane.</text>
</comment>
<evidence type="ECO:0000256" key="9">
    <source>
        <dbReference type="ARBA" id="ARBA00023136"/>
    </source>
</evidence>
<evidence type="ECO:0000256" key="10">
    <source>
        <dbReference type="ARBA" id="ARBA00023196"/>
    </source>
</evidence>
<dbReference type="GO" id="GO:0016787">
    <property type="term" value="F:hydrolase activity"/>
    <property type="evidence" value="ECO:0007669"/>
    <property type="project" value="UniProtKB-KW"/>
</dbReference>
<evidence type="ECO:0000256" key="14">
    <source>
        <dbReference type="SAM" id="Coils"/>
    </source>
</evidence>
<dbReference type="Proteomes" id="UP000004535">
    <property type="component" value="Unassembled WGS sequence"/>
</dbReference>
<comment type="similarity">
    <text evidence="3 12 13">Belongs to the ATPase epsilon chain family.</text>
</comment>
<dbReference type="PANTHER" id="PTHR13822:SF10">
    <property type="entry name" value="ATP SYNTHASE EPSILON CHAIN, CHLOROPLASTIC"/>
    <property type="match status" value="1"/>
</dbReference>
<keyword evidence="10 12" id="KW-0139">CF(1)</keyword>
<dbReference type="Gene3D" id="2.60.15.10">
    <property type="entry name" value="F0F1 ATP synthase delta/epsilon subunit, N-terminal"/>
    <property type="match status" value="1"/>
</dbReference>
<feature type="coiled-coil region" evidence="14">
    <location>
        <begin position="123"/>
        <end position="173"/>
    </location>
</feature>
<dbReference type="GO" id="GO:0045259">
    <property type="term" value="C:proton-transporting ATP synthase complex"/>
    <property type="evidence" value="ECO:0007669"/>
    <property type="project" value="UniProtKB-KW"/>
</dbReference>
<dbReference type="InterPro" id="IPR036794">
    <property type="entry name" value="ATP_F1_dsu/esu_C_sf"/>
</dbReference>
<dbReference type="Pfam" id="PF00401">
    <property type="entry name" value="ATP-synt_DE"/>
    <property type="match status" value="1"/>
</dbReference>
<dbReference type="GO" id="GO:0005524">
    <property type="term" value="F:ATP binding"/>
    <property type="evidence" value="ECO:0007669"/>
    <property type="project" value="UniProtKB-UniRule"/>
</dbReference>
<gene>
    <name evidence="12 18" type="primary">atpC</name>
    <name evidence="18" type="ORF">BURMUCGD2_0058</name>
</gene>
<dbReference type="NCBIfam" id="NF001847">
    <property type="entry name" value="PRK00571.1-4"/>
    <property type="match status" value="1"/>
</dbReference>
<evidence type="ECO:0000256" key="15">
    <source>
        <dbReference type="SAM" id="MobiDB-lite"/>
    </source>
</evidence>
<evidence type="ECO:0000256" key="8">
    <source>
        <dbReference type="ARBA" id="ARBA00023065"/>
    </source>
</evidence>
<keyword evidence="11 12" id="KW-0066">ATP synthesis</keyword>
<evidence type="ECO:0000256" key="11">
    <source>
        <dbReference type="ARBA" id="ARBA00023310"/>
    </source>
</evidence>
<dbReference type="NCBIfam" id="TIGR01216">
    <property type="entry name" value="ATP_synt_epsi"/>
    <property type="match status" value="1"/>
</dbReference>
<reference evidence="18 19" key="1">
    <citation type="journal article" date="2012" name="J. Bacteriol.">
        <title>Draft Genome Sequence Determination for Cystic Fibrosis and Chronic Granulomatous Disease Burkholderia multivorans Isolates.</title>
        <authorList>
            <person name="Varga J.J."/>
            <person name="Losada L."/>
            <person name="Zelazny A.M."/>
            <person name="Brinkac L."/>
            <person name="Harkins D."/>
            <person name="Radune D."/>
            <person name="Hostetler J."/>
            <person name="Sampaio E.P."/>
            <person name="Ronning C.M."/>
            <person name="Nierman W.C."/>
            <person name="Greenberg D.E."/>
            <person name="Holland S.M."/>
            <person name="Goldberg J.B."/>
        </authorList>
    </citation>
    <scope>NUCLEOTIDE SEQUENCE [LARGE SCALE GENOMIC DNA]</scope>
    <source>
        <strain evidence="18 19">CGD2</strain>
    </source>
</reference>
<comment type="caution">
    <text evidence="18">The sequence shown here is derived from an EMBL/GenBank/DDBJ whole genome shotgun (WGS) entry which is preliminary data.</text>
</comment>
<evidence type="ECO:0000313" key="19">
    <source>
        <dbReference type="Proteomes" id="UP000004535"/>
    </source>
</evidence>
<organism evidence="18 19">
    <name type="scientific">Burkholderia multivorans CGD2</name>
    <dbReference type="NCBI Taxonomy" id="513052"/>
    <lineage>
        <taxon>Bacteria</taxon>
        <taxon>Pseudomonadati</taxon>
        <taxon>Pseudomonadota</taxon>
        <taxon>Betaproteobacteria</taxon>
        <taxon>Burkholderiales</taxon>
        <taxon>Burkholderiaceae</taxon>
        <taxon>Burkholderia</taxon>
        <taxon>Burkholderia cepacia complex</taxon>
    </lineage>
</organism>
<keyword evidence="8 12" id="KW-0406">Ion transport</keyword>
<evidence type="ECO:0000256" key="4">
    <source>
        <dbReference type="ARBA" id="ARBA00011648"/>
    </source>
</evidence>
<dbReference type="InterPro" id="IPR020547">
    <property type="entry name" value="ATP_synth_F1_esu_C"/>
</dbReference>
<dbReference type="InterPro" id="IPR001469">
    <property type="entry name" value="ATP_synth_F1_dsu/esu"/>
</dbReference>
<keyword evidence="5 12" id="KW-0813">Transport</keyword>
<evidence type="ECO:0000256" key="13">
    <source>
        <dbReference type="RuleBase" id="RU003656"/>
    </source>
</evidence>
<accession>B9BZH2</accession>
<evidence type="ECO:0000259" key="16">
    <source>
        <dbReference type="Pfam" id="PF00401"/>
    </source>
</evidence>
<sequence>MPVPVDGRRAAIRASANAGPPRHRSDVAPKRSHRSTGVDMATIKVDVVSAEEQIFSGEAKFVALPGETGELGILPGHTPLITRIRPGAVRIEVEGGSDEFVFVAGGILEVQPGAVTVLADTAIRGKDLDAAKAEEARKRAEETLQNAKSDLDLAKAQSELATAMAQLEAIQRLAKIRSRH</sequence>
<keyword evidence="14" id="KW-0175">Coiled coil</keyword>
<dbReference type="SUPFAM" id="SSF51344">
    <property type="entry name" value="Epsilon subunit of F1F0-ATP synthase N-terminal domain"/>
    <property type="match status" value="1"/>
</dbReference>
<dbReference type="FunFam" id="2.60.15.10:FF:000001">
    <property type="entry name" value="ATP synthase epsilon chain"/>
    <property type="match status" value="1"/>
</dbReference>
<dbReference type="AlphaFoldDB" id="B9BZH2"/>
<feature type="region of interest" description="Disordered" evidence="15">
    <location>
        <begin position="13"/>
        <end position="36"/>
    </location>
</feature>
<dbReference type="CDD" id="cd12152">
    <property type="entry name" value="F1-ATPase_delta"/>
    <property type="match status" value="1"/>
</dbReference>
<proteinExistence type="inferred from homology"/>
<evidence type="ECO:0000313" key="18">
    <source>
        <dbReference type="EMBL" id="EEE03843.1"/>
    </source>
</evidence>
<feature type="domain" description="ATP synthase epsilon subunit C-terminal" evidence="16">
    <location>
        <begin position="126"/>
        <end position="171"/>
    </location>
</feature>
<evidence type="ECO:0000256" key="5">
    <source>
        <dbReference type="ARBA" id="ARBA00022448"/>
    </source>
</evidence>
<evidence type="ECO:0000259" key="17">
    <source>
        <dbReference type="Pfam" id="PF02823"/>
    </source>
</evidence>
<keyword evidence="9 12" id="KW-0472">Membrane</keyword>
<evidence type="ECO:0000256" key="7">
    <source>
        <dbReference type="ARBA" id="ARBA00022781"/>
    </source>
</evidence>
<evidence type="ECO:0000256" key="3">
    <source>
        <dbReference type="ARBA" id="ARBA00005712"/>
    </source>
</evidence>
<dbReference type="InterPro" id="IPR020546">
    <property type="entry name" value="ATP_synth_F1_dsu/esu_N"/>
</dbReference>
<dbReference type="HAMAP" id="MF_00530">
    <property type="entry name" value="ATP_synth_epsil_bac"/>
    <property type="match status" value="1"/>
</dbReference>
<feature type="domain" description="ATP synthase F1 complex delta/epsilon subunit N-terminal" evidence="17">
    <location>
        <begin position="43"/>
        <end position="122"/>
    </location>
</feature>
<keyword evidence="7 12" id="KW-0375">Hydrogen ion transport</keyword>
<comment type="subunit">
    <text evidence="4 12 13">F-type ATPases have 2 components, CF(1) - the catalytic core - and CF(0) - the membrane proton channel. CF(1) has five subunits: alpha(3), beta(3), gamma(1), delta(1), epsilon(1). CF(0) has three main subunits: a, b and c.</text>
</comment>
<comment type="subcellular location">
    <subcellularLocation>
        <location evidence="2 12">Cell membrane</location>
        <topology evidence="2 12">Peripheral membrane protein</topology>
    </subcellularLocation>
</comment>
<dbReference type="EMBL" id="ACFC01000021">
    <property type="protein sequence ID" value="EEE03843.1"/>
    <property type="molecule type" value="Genomic_DNA"/>
</dbReference>
<name>B9BZH2_9BURK</name>
<evidence type="ECO:0000256" key="6">
    <source>
        <dbReference type="ARBA" id="ARBA00022475"/>
    </source>
</evidence>
<protein>
    <recommendedName>
        <fullName evidence="12">ATP synthase epsilon chain</fullName>
    </recommendedName>
    <alternativeName>
        <fullName evidence="12">ATP synthase F1 sector epsilon subunit</fullName>
    </alternativeName>
    <alternativeName>
        <fullName evidence="12">F-ATPase epsilon subunit</fullName>
    </alternativeName>
</protein>
<evidence type="ECO:0000256" key="1">
    <source>
        <dbReference type="ARBA" id="ARBA00003543"/>
    </source>
</evidence>
<dbReference type="SUPFAM" id="SSF46604">
    <property type="entry name" value="Epsilon subunit of F1F0-ATP synthase C-terminal domain"/>
    <property type="match status" value="1"/>
</dbReference>